<dbReference type="InterPro" id="IPR034660">
    <property type="entry name" value="DinB/YfiT-like"/>
</dbReference>
<name>A0ABU3RPP8_9BACL</name>
<comment type="caution">
    <text evidence="2">The sequence shown here is derived from an EMBL/GenBank/DDBJ whole genome shotgun (WGS) entry which is preliminary data.</text>
</comment>
<reference evidence="2 3" key="1">
    <citation type="submission" date="2023-10" db="EMBL/GenBank/DDBJ databases">
        <title>Paenibacillus strain PFR10 Genome sequencing and assembly.</title>
        <authorList>
            <person name="Kim I."/>
        </authorList>
    </citation>
    <scope>NUCLEOTIDE SEQUENCE [LARGE SCALE GENOMIC DNA]</scope>
    <source>
        <strain evidence="2 3">PFR10</strain>
    </source>
</reference>
<protein>
    <submittedName>
        <fullName evidence="2">DUF1572 family protein</fullName>
    </submittedName>
</protein>
<evidence type="ECO:0000313" key="3">
    <source>
        <dbReference type="Proteomes" id="UP001260980"/>
    </source>
</evidence>
<dbReference type="Proteomes" id="UP001260980">
    <property type="component" value="Unassembled WGS sequence"/>
</dbReference>
<dbReference type="EMBL" id="JAWCUD010000022">
    <property type="protein sequence ID" value="MDU0206263.1"/>
    <property type="molecule type" value="Genomic_DNA"/>
</dbReference>
<dbReference type="Pfam" id="PF07609">
    <property type="entry name" value="DUF1572"/>
    <property type="match status" value="1"/>
</dbReference>
<dbReference type="InterPro" id="IPR011466">
    <property type="entry name" value="DUF1572"/>
</dbReference>
<organism evidence="2 3">
    <name type="scientific">Paenibacillus violae</name>
    <dbReference type="NCBI Taxonomy" id="3077234"/>
    <lineage>
        <taxon>Bacteria</taxon>
        <taxon>Bacillati</taxon>
        <taxon>Bacillota</taxon>
        <taxon>Bacilli</taxon>
        <taxon>Bacillales</taxon>
        <taxon>Paenibacillaceae</taxon>
        <taxon>Paenibacillus</taxon>
    </lineage>
</organism>
<gene>
    <name evidence="2" type="ORF">RQP52_34900</name>
</gene>
<accession>A0ABU3RPP8</accession>
<proteinExistence type="predicted"/>
<evidence type="ECO:0000256" key="1">
    <source>
        <dbReference type="SAM" id="Coils"/>
    </source>
</evidence>
<keyword evidence="1" id="KW-0175">Coiled coil</keyword>
<keyword evidence="3" id="KW-1185">Reference proteome</keyword>
<sequence length="183" mass="21293">MFGVSPIIELIKDVMEDMNKQLSRIERSLNLLNEELIWKRLNDSTNSIGNICLHLAGNEYQNFVSAIGNEPFIRERSREFTTDEGISKEELTGLLRETRSKSESVLYALHNDDLSREVTIRYDLEDWKRMHRIETPVHEASDTKVIRRLLVQVSTHYGYHVGQIVLLTKILTLTNEHITGQYH</sequence>
<feature type="coiled-coil region" evidence="1">
    <location>
        <begin position="8"/>
        <end position="35"/>
    </location>
</feature>
<evidence type="ECO:0000313" key="2">
    <source>
        <dbReference type="EMBL" id="MDU0206263.1"/>
    </source>
</evidence>
<dbReference type="SUPFAM" id="SSF109854">
    <property type="entry name" value="DinB/YfiT-like putative metalloenzymes"/>
    <property type="match status" value="1"/>
</dbReference>
<dbReference type="Gene3D" id="1.20.120.450">
    <property type="entry name" value="dinb family like domain"/>
    <property type="match status" value="1"/>
</dbReference>